<comment type="subunit">
    <text evidence="8">TFIIA is a heterodimer composed of the large TOA1 and the small TOA2 subunits.</text>
</comment>
<dbReference type="Gene3D" id="1.10.287.190">
    <property type="entry name" value="Transcription factor IIA gamma subunit, alpha-helical domain"/>
    <property type="match status" value="1"/>
</dbReference>
<reference evidence="12" key="1">
    <citation type="submission" date="2022-08" db="EMBL/GenBank/DDBJ databases">
        <authorList>
            <person name="Giroux E."/>
            <person name="Giroux E."/>
        </authorList>
    </citation>
    <scope>NUCLEOTIDE SEQUENCE</scope>
    <source>
        <strain evidence="12">H1091258</strain>
    </source>
</reference>
<dbReference type="EMBL" id="CAMGZC010000215">
    <property type="protein sequence ID" value="CAI0645096.1"/>
    <property type="molecule type" value="Genomic_DNA"/>
</dbReference>
<dbReference type="Gene3D" id="2.30.18.10">
    <property type="entry name" value="Transcription factor IIA (TFIIA), beta-barrel domain"/>
    <property type="match status" value="1"/>
</dbReference>
<dbReference type="InterPro" id="IPR009088">
    <property type="entry name" value="TFIIA_b-brl"/>
</dbReference>
<evidence type="ECO:0000256" key="9">
    <source>
        <dbReference type="PIRNR" id="PIRNR009415"/>
    </source>
</evidence>
<dbReference type="CDD" id="cd10145">
    <property type="entry name" value="TFIIA_gamma_N"/>
    <property type="match status" value="1"/>
</dbReference>
<organism evidence="12 13">
    <name type="scientific">Colletotrichum noveboracense</name>
    <dbReference type="NCBI Taxonomy" id="2664923"/>
    <lineage>
        <taxon>Eukaryota</taxon>
        <taxon>Fungi</taxon>
        <taxon>Dikarya</taxon>
        <taxon>Ascomycota</taxon>
        <taxon>Pezizomycotina</taxon>
        <taxon>Sordariomycetes</taxon>
        <taxon>Hypocreomycetidae</taxon>
        <taxon>Glomerellales</taxon>
        <taxon>Glomerellaceae</taxon>
        <taxon>Colletotrichum</taxon>
        <taxon>Colletotrichum gloeosporioides species complex</taxon>
    </lineage>
</organism>
<evidence type="ECO:0000256" key="6">
    <source>
        <dbReference type="ARBA" id="ARBA00023242"/>
    </source>
</evidence>
<gene>
    <name evidence="12" type="ORF">CGXH109_LOCUS42068</name>
</gene>
<dbReference type="FunFam" id="2.30.18.10:FF:000003">
    <property type="entry name" value="Transcription initiation factor IIA subunit 2"/>
    <property type="match status" value="1"/>
</dbReference>
<dbReference type="GO" id="GO:0005672">
    <property type="term" value="C:transcription factor TFIIA complex"/>
    <property type="evidence" value="ECO:0007669"/>
    <property type="project" value="InterPro"/>
</dbReference>
<dbReference type="InterPro" id="IPR003194">
    <property type="entry name" value="TFIIA_gsu"/>
</dbReference>
<sequence length="142" mass="15881">MAAAPQSFYELYRRSSIGLALTDMLDDLISEERIHPQLAMKILANFDQAITEALQKSVKARLTFKVRTTDAFLGSPPHRLRIFPSNIIATNRGSLSTYRFCDEVWTFLIKNVQFKLDSGGQMVSADKVKIVSCNSKKPGEGP</sequence>
<evidence type="ECO:0000313" key="12">
    <source>
        <dbReference type="EMBL" id="CAI0645096.1"/>
    </source>
</evidence>
<evidence type="ECO:0000256" key="3">
    <source>
        <dbReference type="ARBA" id="ARBA00019928"/>
    </source>
</evidence>
<dbReference type="SUPFAM" id="SSF47396">
    <property type="entry name" value="Transcription factor IIA (TFIIA), alpha-helical domain"/>
    <property type="match status" value="1"/>
</dbReference>
<comment type="caution">
    <text evidence="12">The sequence shown here is derived from an EMBL/GenBank/DDBJ whole genome shotgun (WGS) entry which is preliminary data.</text>
</comment>
<evidence type="ECO:0000259" key="10">
    <source>
        <dbReference type="Pfam" id="PF02268"/>
    </source>
</evidence>
<comment type="function">
    <text evidence="7">TFIIA is a component of the transcription machinery of RNA polymerase II and plays an important role in transcriptional activation. TFIIA in a complex with TBP mediates transcriptional activity.</text>
</comment>
<evidence type="ECO:0000256" key="4">
    <source>
        <dbReference type="ARBA" id="ARBA00023015"/>
    </source>
</evidence>
<feature type="domain" description="Transcription initiation factor IIA gamma subunit N-terminal" evidence="10">
    <location>
        <begin position="8"/>
        <end position="54"/>
    </location>
</feature>
<protein>
    <recommendedName>
        <fullName evidence="3 9">Transcription initiation factor IIA subunit 2</fullName>
    </recommendedName>
</protein>
<dbReference type="InterPro" id="IPR015872">
    <property type="entry name" value="TFIIA_gsu_N"/>
</dbReference>
<dbReference type="InterPro" id="IPR009083">
    <property type="entry name" value="TFIIA_a-hlx"/>
</dbReference>
<dbReference type="SUPFAM" id="SSF50784">
    <property type="entry name" value="Transcription factor IIA (TFIIA), beta-barrel domain"/>
    <property type="match status" value="1"/>
</dbReference>
<dbReference type="FunFam" id="1.10.287.190:FF:000001">
    <property type="entry name" value="Transcription initiation factor IIA subunit 2"/>
    <property type="match status" value="1"/>
</dbReference>
<dbReference type="Pfam" id="PF02268">
    <property type="entry name" value="TFIIA_gamma_N"/>
    <property type="match status" value="1"/>
</dbReference>
<evidence type="ECO:0000256" key="7">
    <source>
        <dbReference type="ARBA" id="ARBA00024733"/>
    </source>
</evidence>
<dbReference type="CDD" id="cd10014">
    <property type="entry name" value="TFIIA_gamma_C"/>
    <property type="match status" value="1"/>
</dbReference>
<evidence type="ECO:0000259" key="11">
    <source>
        <dbReference type="Pfam" id="PF02751"/>
    </source>
</evidence>
<dbReference type="Pfam" id="PF02751">
    <property type="entry name" value="TFIIA_gamma_C"/>
    <property type="match status" value="1"/>
</dbReference>
<evidence type="ECO:0000256" key="5">
    <source>
        <dbReference type="ARBA" id="ARBA00023163"/>
    </source>
</evidence>
<keyword evidence="13" id="KW-1185">Reference proteome</keyword>
<dbReference type="GO" id="GO:0006367">
    <property type="term" value="P:transcription initiation at RNA polymerase II promoter"/>
    <property type="evidence" value="ECO:0007669"/>
    <property type="project" value="InterPro"/>
</dbReference>
<proteinExistence type="inferred from homology"/>
<evidence type="ECO:0000256" key="1">
    <source>
        <dbReference type="ARBA" id="ARBA00004123"/>
    </source>
</evidence>
<name>A0A9W4RPS9_9PEZI</name>
<dbReference type="PANTHER" id="PTHR10966">
    <property type="entry name" value="TRANSCRIPTION INITIATION FACTOR IIA SUBUNIT 2"/>
    <property type="match status" value="1"/>
</dbReference>
<keyword evidence="4 9" id="KW-0805">Transcription regulation</keyword>
<evidence type="ECO:0000313" key="13">
    <source>
        <dbReference type="Proteomes" id="UP001152533"/>
    </source>
</evidence>
<keyword evidence="6 9" id="KW-0539">Nucleus</keyword>
<comment type="subcellular location">
    <subcellularLocation>
        <location evidence="1 9">Nucleus</location>
    </subcellularLocation>
</comment>
<accession>A0A9W4RPS9</accession>
<feature type="domain" description="Transcription initiation factor IIA gamma subunit C-terminal" evidence="11">
    <location>
        <begin position="92"/>
        <end position="135"/>
    </location>
</feature>
<comment type="similarity">
    <text evidence="2 9">Belongs to the TFIIA subunit 2 family.</text>
</comment>
<dbReference type="Proteomes" id="UP001152533">
    <property type="component" value="Unassembled WGS sequence"/>
</dbReference>
<dbReference type="InterPro" id="IPR015871">
    <property type="entry name" value="TFIIA_gsu_C"/>
</dbReference>
<evidence type="ECO:0000256" key="2">
    <source>
        <dbReference type="ARBA" id="ARBA00007675"/>
    </source>
</evidence>
<dbReference type="AlphaFoldDB" id="A0A9W4RPS9"/>
<evidence type="ECO:0000256" key="8">
    <source>
        <dbReference type="ARBA" id="ARBA00063181"/>
    </source>
</evidence>
<dbReference type="PIRSF" id="PIRSF009415">
    <property type="entry name" value="Hum_TFIIA_gamma"/>
    <property type="match status" value="1"/>
</dbReference>
<keyword evidence="5 9" id="KW-0804">Transcription</keyword>